<evidence type="ECO:0000313" key="1">
    <source>
        <dbReference type="EMBL" id="NMC62969.1"/>
    </source>
</evidence>
<sequence length="201" mass="22193">MAAPSLNLPELIEQLRRIFLRKLSGRRSKELVNSKEIDQNDFLRSDYLIQAGKEETTRSLIISIAITVLALDGGIAKATVPYNGTFASTMKVNQTSCLDLKVGDSRTIELLIAQNKKLLTASPAKMETPVVVALVNYIGFVRKGGTIMSLVKNYPVVPESLSAQLLPNLLLSWMQARPYQGWYGLALLGRLQTSSIARLFI</sequence>
<protein>
    <submittedName>
        <fullName evidence="1">Uncharacterized protein</fullName>
    </submittedName>
</protein>
<reference evidence="1 2" key="1">
    <citation type="journal article" date="2020" name="Biotechnol. Biofuels">
        <title>New insights from the biogas microbiome by comprehensive genome-resolved metagenomics of nearly 1600 species originating from multiple anaerobic digesters.</title>
        <authorList>
            <person name="Campanaro S."/>
            <person name="Treu L."/>
            <person name="Rodriguez-R L.M."/>
            <person name="Kovalovszki A."/>
            <person name="Ziels R.M."/>
            <person name="Maus I."/>
            <person name="Zhu X."/>
            <person name="Kougias P.G."/>
            <person name="Basile A."/>
            <person name="Luo G."/>
            <person name="Schluter A."/>
            <person name="Konstantinidis K.T."/>
            <person name="Angelidaki I."/>
        </authorList>
    </citation>
    <scope>NUCLEOTIDE SEQUENCE [LARGE SCALE GENOMIC DNA]</scope>
    <source>
        <strain evidence="1">AS27yjCOA_65</strain>
    </source>
</reference>
<dbReference type="AlphaFoldDB" id="A0A7X9IKB8"/>
<proteinExistence type="predicted"/>
<evidence type="ECO:0000313" key="2">
    <source>
        <dbReference type="Proteomes" id="UP000524246"/>
    </source>
</evidence>
<dbReference type="Proteomes" id="UP000524246">
    <property type="component" value="Unassembled WGS sequence"/>
</dbReference>
<name>A0A7X9IKB8_9DELT</name>
<accession>A0A7X9IKB8</accession>
<organism evidence="1 2">
    <name type="scientific">SAR324 cluster bacterium</name>
    <dbReference type="NCBI Taxonomy" id="2024889"/>
    <lineage>
        <taxon>Bacteria</taxon>
        <taxon>Deltaproteobacteria</taxon>
        <taxon>SAR324 cluster</taxon>
    </lineage>
</organism>
<comment type="caution">
    <text evidence="1">The sequence shown here is derived from an EMBL/GenBank/DDBJ whole genome shotgun (WGS) entry which is preliminary data.</text>
</comment>
<dbReference type="EMBL" id="JAAZON010000324">
    <property type="protein sequence ID" value="NMC62969.1"/>
    <property type="molecule type" value="Genomic_DNA"/>
</dbReference>
<gene>
    <name evidence="1" type="ORF">GYA55_07345</name>
</gene>